<dbReference type="EMBL" id="BARU01040851">
    <property type="protein sequence ID" value="GAH82117.1"/>
    <property type="molecule type" value="Genomic_DNA"/>
</dbReference>
<dbReference type="AlphaFoldDB" id="X1IK85"/>
<accession>X1IK85</accession>
<reference evidence="1" key="1">
    <citation type="journal article" date="2014" name="Front. Microbiol.">
        <title>High frequency of phylogenetically diverse reductive dehalogenase-homologous genes in deep subseafloor sedimentary metagenomes.</title>
        <authorList>
            <person name="Kawai M."/>
            <person name="Futagami T."/>
            <person name="Toyoda A."/>
            <person name="Takaki Y."/>
            <person name="Nishi S."/>
            <person name="Hori S."/>
            <person name="Arai W."/>
            <person name="Tsubouchi T."/>
            <person name="Morono Y."/>
            <person name="Uchiyama I."/>
            <person name="Ito T."/>
            <person name="Fujiyama A."/>
            <person name="Inagaki F."/>
            <person name="Takami H."/>
        </authorList>
    </citation>
    <scope>NUCLEOTIDE SEQUENCE</scope>
    <source>
        <strain evidence="1">Expedition CK06-06</strain>
    </source>
</reference>
<evidence type="ECO:0000313" key="1">
    <source>
        <dbReference type="EMBL" id="GAH82117.1"/>
    </source>
</evidence>
<proteinExistence type="predicted"/>
<protein>
    <submittedName>
        <fullName evidence="1">Uncharacterized protein</fullName>
    </submittedName>
</protein>
<gene>
    <name evidence="1" type="ORF">S03H2_63099</name>
</gene>
<feature type="non-terminal residue" evidence="1">
    <location>
        <position position="112"/>
    </location>
</feature>
<organism evidence="1">
    <name type="scientific">marine sediment metagenome</name>
    <dbReference type="NCBI Taxonomy" id="412755"/>
    <lineage>
        <taxon>unclassified sequences</taxon>
        <taxon>metagenomes</taxon>
        <taxon>ecological metagenomes</taxon>
    </lineage>
</organism>
<sequence length="112" mass="12666">MRTNDVLAQGLDHQLEDAYDDFADTFGFGPCGAYAALRRKEGWGEIAACTVRLTDGEEFPHYVIVQDGAIIDLANPFDELMAYLEIEILETDELPDLVGSEEIEWLRKRLNE</sequence>
<name>X1IK85_9ZZZZ</name>
<comment type="caution">
    <text evidence="1">The sequence shown here is derived from an EMBL/GenBank/DDBJ whole genome shotgun (WGS) entry which is preliminary data.</text>
</comment>